<dbReference type="Gene3D" id="1.10.15.40">
    <property type="entry name" value="Electron transport complex subunit B, putative Fe-S cluster"/>
    <property type="match status" value="1"/>
</dbReference>
<dbReference type="InterPro" id="IPR010207">
    <property type="entry name" value="Elect_transpt_cplx_RnfB/RsxB"/>
</dbReference>
<dbReference type="PROSITE" id="PS51656">
    <property type="entry name" value="4FE4S"/>
    <property type="match status" value="1"/>
</dbReference>
<evidence type="ECO:0000313" key="15">
    <source>
        <dbReference type="EMBL" id="SOD67137.1"/>
    </source>
</evidence>
<keyword evidence="16" id="KW-1185">Reference proteome</keyword>
<reference evidence="15 16" key="1">
    <citation type="submission" date="2017-09" db="EMBL/GenBank/DDBJ databases">
        <authorList>
            <person name="Ehlers B."/>
            <person name="Leendertz F.H."/>
        </authorList>
    </citation>
    <scope>NUCLEOTIDE SEQUENCE [LARGE SCALE GENOMIC DNA]</scope>
    <source>
        <strain evidence="15 16">DSM 16848</strain>
    </source>
</reference>
<feature type="region of interest" description="Disordered" evidence="12">
    <location>
        <begin position="151"/>
        <end position="200"/>
    </location>
</feature>
<name>A0A286E895_9NEIS</name>
<proteinExistence type="predicted"/>
<dbReference type="Proteomes" id="UP000219669">
    <property type="component" value="Unassembled WGS sequence"/>
</dbReference>
<feature type="compositionally biased region" description="Polar residues" evidence="12">
    <location>
        <begin position="185"/>
        <end position="200"/>
    </location>
</feature>
<evidence type="ECO:0000259" key="13">
    <source>
        <dbReference type="PROSITE" id="PS51379"/>
    </source>
</evidence>
<dbReference type="GO" id="GO:0046872">
    <property type="term" value="F:metal ion binding"/>
    <property type="evidence" value="ECO:0007669"/>
    <property type="project" value="UniProtKB-KW"/>
</dbReference>
<protein>
    <submittedName>
        <fullName evidence="15">Electron transport complex protein RnfB</fullName>
    </submittedName>
</protein>
<dbReference type="Pfam" id="PF14697">
    <property type="entry name" value="Fer4_21"/>
    <property type="match status" value="1"/>
</dbReference>
<keyword evidence="11" id="KW-0472">Membrane</keyword>
<evidence type="ECO:0000256" key="9">
    <source>
        <dbReference type="ARBA" id="ARBA00023004"/>
    </source>
</evidence>
<evidence type="ECO:0000256" key="4">
    <source>
        <dbReference type="ARBA" id="ARBA00022519"/>
    </source>
</evidence>
<dbReference type="PROSITE" id="PS00198">
    <property type="entry name" value="4FE4S_FER_1"/>
    <property type="match status" value="2"/>
</dbReference>
<keyword evidence="1" id="KW-0813">Transport</keyword>
<keyword evidence="7" id="KW-1278">Translocase</keyword>
<keyword evidence="10" id="KW-0411">Iron-sulfur</keyword>
<evidence type="ECO:0000256" key="11">
    <source>
        <dbReference type="ARBA" id="ARBA00023136"/>
    </source>
</evidence>
<evidence type="ECO:0000313" key="16">
    <source>
        <dbReference type="Proteomes" id="UP000219669"/>
    </source>
</evidence>
<keyword evidence="4" id="KW-0997">Cell inner membrane</keyword>
<dbReference type="OrthoDB" id="9789936at2"/>
<evidence type="ECO:0000256" key="6">
    <source>
        <dbReference type="ARBA" id="ARBA00022737"/>
    </source>
</evidence>
<dbReference type="NCBIfam" id="TIGR01944">
    <property type="entry name" value="rnfB"/>
    <property type="match status" value="1"/>
</dbReference>
<evidence type="ECO:0000256" key="7">
    <source>
        <dbReference type="ARBA" id="ARBA00022967"/>
    </source>
</evidence>
<keyword evidence="5" id="KW-0479">Metal-binding</keyword>
<dbReference type="PROSITE" id="PS51379">
    <property type="entry name" value="4FE4S_FER_2"/>
    <property type="match status" value="2"/>
</dbReference>
<feature type="domain" description="4Fe-4S ferredoxin-type" evidence="13">
    <location>
        <begin position="102"/>
        <end position="131"/>
    </location>
</feature>
<dbReference type="Gene3D" id="3.30.70.20">
    <property type="match status" value="1"/>
</dbReference>
<dbReference type="SUPFAM" id="SSF54862">
    <property type="entry name" value="4Fe-4S ferredoxins"/>
    <property type="match status" value="1"/>
</dbReference>
<dbReference type="InterPro" id="IPR050294">
    <property type="entry name" value="RnfB_subfamily"/>
</dbReference>
<keyword evidence="6" id="KW-0677">Repeat</keyword>
<feature type="domain" description="4Fe-4S ferredoxin-type" evidence="13">
    <location>
        <begin position="72"/>
        <end position="101"/>
    </location>
</feature>
<accession>A0A286E895</accession>
<evidence type="ECO:0000256" key="8">
    <source>
        <dbReference type="ARBA" id="ARBA00022982"/>
    </source>
</evidence>
<evidence type="ECO:0000256" key="5">
    <source>
        <dbReference type="ARBA" id="ARBA00022723"/>
    </source>
</evidence>
<dbReference type="EMBL" id="OCNF01000005">
    <property type="protein sequence ID" value="SOD67137.1"/>
    <property type="molecule type" value="Genomic_DNA"/>
</dbReference>
<dbReference type="PANTHER" id="PTHR42859">
    <property type="entry name" value="OXIDOREDUCTASE"/>
    <property type="match status" value="1"/>
</dbReference>
<evidence type="ECO:0000256" key="1">
    <source>
        <dbReference type="ARBA" id="ARBA00022448"/>
    </source>
</evidence>
<feature type="domain" description="4Fe-4S" evidence="14">
    <location>
        <begin position="1"/>
        <end position="60"/>
    </location>
</feature>
<dbReference type="AlphaFoldDB" id="A0A286E895"/>
<organism evidence="15 16">
    <name type="scientific">Alysiella filiformis DSM 16848</name>
    <dbReference type="NCBI Taxonomy" id="1120981"/>
    <lineage>
        <taxon>Bacteria</taxon>
        <taxon>Pseudomonadati</taxon>
        <taxon>Pseudomonadota</taxon>
        <taxon>Betaproteobacteria</taxon>
        <taxon>Neisseriales</taxon>
        <taxon>Neisseriaceae</taxon>
        <taxon>Alysiella</taxon>
    </lineage>
</organism>
<dbReference type="InterPro" id="IPR007202">
    <property type="entry name" value="4Fe-4S_dom"/>
</dbReference>
<evidence type="ECO:0000259" key="14">
    <source>
        <dbReference type="PROSITE" id="PS51656"/>
    </source>
</evidence>
<evidence type="ECO:0000256" key="10">
    <source>
        <dbReference type="ARBA" id="ARBA00023014"/>
    </source>
</evidence>
<sequence>MIPIHAEQINQLLPQTQCRECGFSGCLPYAQALAQGETTTNLCSAGGETVAQDLADLLGVAYQSPVKIQAKVLAWIDETVCIGCTACIRACPVDAIMGASKYMHTVLADECTGCGLCVAPCPVDCIHLQPVADAFLPRNRHLADENAHETRFQAASHAQARYQWHTQRKARDDAERRAKIAQREAATQSLQQQKPAPQSTFSPADLIAQAMKKAQAQQTQRVETNNRDHFRETQIRKAQEKATYSRAMHKMQYGSDSEKAEALQWLRQYKAEQERLQAEKSAS</sequence>
<keyword evidence="2" id="KW-1003">Cell membrane</keyword>
<keyword evidence="8" id="KW-0249">Electron transport</keyword>
<dbReference type="GO" id="GO:0009055">
    <property type="term" value="F:electron transfer activity"/>
    <property type="evidence" value="ECO:0007669"/>
    <property type="project" value="InterPro"/>
</dbReference>
<evidence type="ECO:0000256" key="12">
    <source>
        <dbReference type="SAM" id="MobiDB-lite"/>
    </source>
</evidence>
<keyword evidence="3" id="KW-0004">4Fe-4S</keyword>
<dbReference type="PANTHER" id="PTHR42859:SF3">
    <property type="entry name" value="ION-TRANSLOCATING OXIDOREDUCTASE COMPLEX SUBUNIT B"/>
    <property type="match status" value="1"/>
</dbReference>
<evidence type="ECO:0000256" key="2">
    <source>
        <dbReference type="ARBA" id="ARBA00022475"/>
    </source>
</evidence>
<dbReference type="Pfam" id="PF04060">
    <property type="entry name" value="FeS"/>
    <property type="match status" value="1"/>
</dbReference>
<gene>
    <name evidence="15" type="ORF">SAMN02746062_00813</name>
</gene>
<dbReference type="GO" id="GO:0051539">
    <property type="term" value="F:4 iron, 4 sulfur cluster binding"/>
    <property type="evidence" value="ECO:0007669"/>
    <property type="project" value="UniProtKB-KW"/>
</dbReference>
<evidence type="ECO:0000256" key="3">
    <source>
        <dbReference type="ARBA" id="ARBA00022485"/>
    </source>
</evidence>
<keyword evidence="9" id="KW-0408">Iron</keyword>
<dbReference type="InterPro" id="IPR017896">
    <property type="entry name" value="4Fe4S_Fe-S-bd"/>
</dbReference>
<feature type="compositionally biased region" description="Basic and acidic residues" evidence="12">
    <location>
        <begin position="169"/>
        <end position="182"/>
    </location>
</feature>
<dbReference type="InterPro" id="IPR017900">
    <property type="entry name" value="4Fe4S_Fe_S_CS"/>
</dbReference>